<gene>
    <name evidence="1" type="ORF">PYW08_000556</name>
</gene>
<proteinExistence type="predicted"/>
<accession>A0ACC2RCT5</accession>
<dbReference type="EMBL" id="CM056777">
    <property type="protein sequence ID" value="KAJ8737961.1"/>
    <property type="molecule type" value="Genomic_DNA"/>
</dbReference>
<dbReference type="Proteomes" id="UP001231649">
    <property type="component" value="Chromosome 1"/>
</dbReference>
<evidence type="ECO:0000313" key="2">
    <source>
        <dbReference type="Proteomes" id="UP001231649"/>
    </source>
</evidence>
<reference evidence="1" key="1">
    <citation type="submission" date="2023-03" db="EMBL/GenBank/DDBJ databases">
        <title>Chromosome-level genomes of two armyworms, Mythimna separata and Mythimna loreyi, provide insights into the biosynthesis and reception of sex pheromones.</title>
        <authorList>
            <person name="Zhao H."/>
        </authorList>
    </citation>
    <scope>NUCLEOTIDE SEQUENCE</scope>
    <source>
        <strain evidence="1">BeijingLab</strain>
    </source>
</reference>
<keyword evidence="2" id="KW-1185">Reference proteome</keyword>
<name>A0ACC2RCT5_9NEOP</name>
<organism evidence="1 2">
    <name type="scientific">Mythimna loreyi</name>
    <dbReference type="NCBI Taxonomy" id="667449"/>
    <lineage>
        <taxon>Eukaryota</taxon>
        <taxon>Metazoa</taxon>
        <taxon>Ecdysozoa</taxon>
        <taxon>Arthropoda</taxon>
        <taxon>Hexapoda</taxon>
        <taxon>Insecta</taxon>
        <taxon>Pterygota</taxon>
        <taxon>Neoptera</taxon>
        <taxon>Endopterygota</taxon>
        <taxon>Lepidoptera</taxon>
        <taxon>Glossata</taxon>
        <taxon>Ditrysia</taxon>
        <taxon>Noctuoidea</taxon>
        <taxon>Noctuidae</taxon>
        <taxon>Noctuinae</taxon>
        <taxon>Hadenini</taxon>
        <taxon>Mythimna</taxon>
    </lineage>
</organism>
<sequence>MKFSEKEILLREKAMKGEPLPEGKTPSEIKLINKVRTDLGLPVEPLSKEIRDKHEEAAKAGKLLPLEGKTPEEKEKILKYLFDMGIPLPKGRTPSEKALIGEITGITPSEASRSVALKPSEQMRRAKEKGLLTPIKDKTPEDKERILKGLAILGLPLPEGQSPSEKKLIDKVRTELGLPIEPATKEIRDKHEKAAKEGKLLPLEGKSPTQKEKILRGLHIMGIPLPVGRTPSEKSLIAKIASCPCGISKASAVSLSHSEKTRRAKAEGLMSSLKGKTPEQREKILKGLAMKGLPLPEPQSPSEKTLIKKVRTDLGVPVEPKTKAIRDKHEEASKAGKLLPLEGKSPANKEKILRDLQNMGIPLPVGRTPSEKSLIAKIVSKASAVSLSHSEKMRRAKAEGLMTSLKGKTPEQREKILKGLAMKGLPLPEPQSPSEKTLIKKVRTDLGVPVEPKTKAIRDKHEEASKAGKLLPLEGKSPAKKEKILRDLHNMGIPLPVGRTPSEKSLIAKIVICPCSISKASAVSLSHSEKMRRAKAEGLMTSLKGKTPEQREKILKGLAMKGLPLPEPQSPSEKTLIKKVRTDLGVPVEPKTKAIRDKHEEASKAGKLLPLEGKSPAKKEKILRDLHNMGIPLPVGRTPSEKSLIAKIVICPCSISKESSVSLSHSEKMRRAKAEGLMTSLKGKTPEQRETILKGLAMKGLPLPEPQSPSERKLIKKVRNRLGVPVEPKTKAIRDKHEEAAKAGKLLPLEGKSPAKKEKILRDLHKMGIPLPVGRTLSEKALIAEIVKCPCSISEASLVSLTHSEKMRQANAEGLMTPLQGKTPEQKEKIMKGLTMIGLPLPEAQSPSEKKLIDKVRADLGLPKEPDTKSMKEKYEQAAKAGLLRPLEGLSPKNKEKILKGLHDLGIPLPEGRTPSEKALVAKVKLTPRAGSIITAGVMTPLTGKTPEAKEKILRARAKRGIPLPEATSPSEKKLIDKVRADLGLPKEPDTKSMKVKHEQAAKAGLLEPLEGKTPAQKEAQLKGLRDMGIPLPEGRTPSEVDLINKITYKPRSMVSPSEQLRRAKAEGLLTPLAGKTPAQKEKILKGLAMKGIPLPKGKSPSEKELIDKVRNDLGLPKEPDTKSMKDKYEQAAKAGLLQPLVGKTPEEKEKILRGLHSLGIPLPEGRTPSEKALIGKVKESPRSVMALSEKLRRAKAEGLLTPLKGKTPEQKEKILKGLAMKGLPLPEAQSPSEKKLIDKVRADLGLPKDPTTNSMKLKHEQAAKAGILQPLEGKTPAEKAKVLKGLRDLGIPLPEGRTPSEKALIAKIKESPRSVVALSEKLRQAKAEGLLTPLKGKPPEQKEKILKGLAMKGLPLPEAQSPSEKKLIDKVRADLGLPKDPSTKSMKLKHEQAAKAGVLQPLEGKTPAEKAKVLKGLRDLGIPLPEGRTPSEKALIAKIKESPRSLVALSEKLRQARAEGLLTPLKGKSPEQKEKILKGLAMKGIPLPEAQSPSEKKLIDKVRADLGLPKDPSTKSMKLKHEQAARAGVLQPLEGKTPAEKAKVLKGLRDLGIPLPEGRTPSEKALIAKIKESPRSVVALSEKLRQAKAEGLLTPLKGKSPEQKEKVLKGLAMKGIPLPEAQSPSEKKLIDKVRADLGLPKEPDTESMKLKHEQAAKAGILQPLEGKTPAEKAKVLKGLRDLGIPLPEGRTPSEKALIAKIKESPRSVVALSEKLRQAKAEGLLTPLKGKSPEQKEKILKGLAMKGVPLPEAQSPSEKKLIDKVRADLGLPKDPSTKSMKLKHEQAAKAGLLQPLEGKTPAEKAKLLKGLRNLGIPLPEGRTPSEKALIGKVKESPRSVVALSEKLRKAKAEGLLTPLKGKSPEEKEKILKGLAMNGIPLPEAQSPSKKKLIDKVRADLGLPKDPTTKSMKDKHEQAAKAGLLQPLEGMTPAEKEKALKGLRNLGIPLPEGRTPSEKALIKKVKESPRSVVALSEKLRKAKAEGLLTPLKGKSPEEKEKILKGLAMNGIPLPEAQSPSEKKLIDKVRADLGLPKTPTTKSMKDKHEQAAKAGLLQPLEGMTPAEKTKILKGLRDLGIPLPEGRTPSEKALIKKVKESPRSVMALSEKLRRAKAEGLLTPLAGKTPEEKEKILKGLAMNGIPLPEAQSPSEKKLIDKVRAKLGLPKDPTTNAMKEKHEQAAKAGLLQPLEGKTPAEKEDILKGLRNLGIPLPEGRTPSEKALVAKIKALPRSSLAHSDQLRKAKAEGLLTPLKDKTPEEREKILKGLAMLGLPLPEGQSPSENELINKVRTDLGLPIEPKTKAIRDKHEKAAKAGKLLPLEDKTPEEKEKILKGLHNMGIPLPVGRTPSEESLIAKIAASPRKPSKASTVGLSPSEQLRRAKAEGLLTSLQGKTPEDKEKILRGLAMLGLPLPEGQSPSENKLIDKVRTDLGLPIEPKTKEIRDKHEEAAKAGKLLPLEGKTPAQKEKILKDLHDMGIPLPVGRTASEKALIDKIAKEAGAITSEILEIKKVTKCDRSCGCDKKKIRFKHSYVKIRVTSPDMSSFCDCPDECLPRVKSGVFVDKDGIQVTIGSAVGVPSLTTDNYDHKQIEKSSSKKNNSYANKGFKNLKDSKYKLSNLKTRLYSNGQYYVLNSSCSLVYLQQNIMKSDNTYLNNITTTPYEGRTSKSDRTIERCFEQDSDQNEIVSKTKSTASGRGSILVIKSEISLCSTISNKTVDTTSLISVMDSSNSPSSTHYSGYQSTDDLRSSSLDESSSNDLTNCPAITKSKKFWNIRAIIPNREYTVLRMSQTRLKFENREVRTNKLSSGGDPVMLINRMPNKLQVSKIMNKIMSKKRFAGVSSIFLVVPMSEDEEELCSSNCVDSMTSIHSIESETILKDSSQVDPNPALGSGMASFTKSNKNICGKGKKFFMKEVSSNETETLCQNEPVKVLQRIEKAEREFRQIRGLNEITGKLQMAVQDIGTDATTIKLNKNCSTIQHCSANFIPRQKDNHLPDMRTQSACLSNVREKCNVSTQTSVGCRPITHKATSCSRLPDMRMPSEISIQQLRFSSCAMRSRILPSRPPGCSHGATDMRTPSSGPLDQSCSVESGNVPRKTTEYFCLPDMSSSESPVSYCEDSSSSEFDLSSFCLSGTCDYCYPRLMKTSSRETTEQRSDLTKFFDSQVSLDDSWSHSDHCRPYNHKYYEPSRPLKRNRIFRSLPFFSSKEHKIDNKDRTSPLQSDLLRTETITTRRNPQKPLSHTIKIKLCSSTNKSKTNGLGQRRANRQSSMPNYSEENDCLNEDIECTNKTSHQNLQIQTNGKPEMPKNIDREKYYIRDDIGSTKIKQTNDIPKQTQLLQSTPKSKMTVDYTGEVNYECDEIKATAITPDNIIIQEPRNQTSVESKMLITPAREEYCLFEKKENTATDIIPDDILNLKPRIQTILTSKTPTNLTEEDCLNQQLQFQANQKMNDYDFINKDVVCLGIASDETVIQPSRPQANQKSKMLRDVLVSKEYFVNKGVQFPGTITDELRQNIVQKPSKDSFIKKNRGCQHQSKDSSIKLNCKCYKQSIKSTIKENNVYQQQLKTYDNKGFCTYEEIQERNRLCNTSLTQVSPSPKHSQISKLFSSIRKCFSHKIDNTMAFKISEIEKKSKKDRKSEKKSKKLQTHHGIQTIPEQIHQSEQMPPVASKVPGIIYDGYPYEYNCRWIDIEDLMRLRSELTEITCGFKVCKKRKRFRSDETIFYKQEAEIELDFEDAIKYYAGKNLDLFRDLIPQLESVHKNKKMGKDSSKKLKKKLNTLFRQKIFVNVLTDLSPLKNVRKLLLRYLLEH</sequence>
<evidence type="ECO:0000313" key="1">
    <source>
        <dbReference type="EMBL" id="KAJ8737961.1"/>
    </source>
</evidence>
<comment type="caution">
    <text evidence="1">The sequence shown here is derived from an EMBL/GenBank/DDBJ whole genome shotgun (WGS) entry which is preliminary data.</text>
</comment>
<protein>
    <submittedName>
        <fullName evidence="1">Uncharacterized protein</fullName>
    </submittedName>
</protein>